<dbReference type="EMBL" id="JAQJZL010000010">
    <property type="protein sequence ID" value="KAJ6034725.1"/>
    <property type="molecule type" value="Genomic_DNA"/>
</dbReference>
<evidence type="ECO:0000256" key="3">
    <source>
        <dbReference type="ARBA" id="ARBA00006559"/>
    </source>
</evidence>
<dbReference type="SUPFAM" id="SSF56726">
    <property type="entry name" value="DNA topoisomerase IV, alpha subunit"/>
    <property type="match status" value="1"/>
</dbReference>
<feature type="domain" description="Spo11/DNA topoisomerase VI subunit A N-terminal" evidence="11">
    <location>
        <begin position="89"/>
        <end position="150"/>
    </location>
</feature>
<evidence type="ECO:0000259" key="12">
    <source>
        <dbReference type="Pfam" id="PF21180"/>
    </source>
</evidence>
<dbReference type="GO" id="GO:0046872">
    <property type="term" value="F:metal ion binding"/>
    <property type="evidence" value="ECO:0007669"/>
    <property type="project" value="UniProtKB-KW"/>
</dbReference>
<evidence type="ECO:0000256" key="9">
    <source>
        <dbReference type="ARBA" id="ARBA00023235"/>
    </source>
</evidence>
<feature type="active site" description="O-(5'-phospho-DNA)-tyrosine intermediate" evidence="10">
    <location>
        <position position="118"/>
    </location>
</feature>
<sequence>MAQPLATGCLGGGDSRNPTVRAYIDNTLTALVHELSLSSAEARPSITLKRRANPTACIINPNNGALEASPRVETYKTYSWPGKTAFEAWKFTVTLRILAIIDKAIRTGQLISKRDIYYIDPQYFRSQRTVDGVIDDLVYTIGVDRAALNVEAAAKGLIAGRFRLIRDSRVVVDAQSTTEDNLIPRIEAGDEIDIARVRWVLVIEKEAVFHRLTRSNYHSRAIAGEGILVTGKGYPDLSTREFLHKLSNAASSQNRPLPRFYGLTDGDPHGMAILSTYKYGSAAHVHENARLSLPRLQWLGVRMTDIIAVPDAPGDKALLSLTTRDRGKIVAMLRNSPVWANDGPEPEGRVELQRMLVLNLKAEIEILYECVGGLEGWIDRRMFRQE</sequence>
<keyword evidence="9 10" id="KW-0413">Isomerase</keyword>
<dbReference type="EC" id="5.6.2.2" evidence="4"/>
<evidence type="ECO:0000256" key="7">
    <source>
        <dbReference type="ARBA" id="ARBA00023029"/>
    </source>
</evidence>
<dbReference type="PRINTS" id="PR01550">
    <property type="entry name" value="TOP6AFAMILY"/>
</dbReference>
<comment type="caution">
    <text evidence="13">The sequence shown here is derived from an EMBL/GenBank/DDBJ whole genome shotgun (WGS) entry which is preliminary data.</text>
</comment>
<dbReference type="GO" id="GO:0042138">
    <property type="term" value="P:meiotic DNA double-strand break formation"/>
    <property type="evidence" value="ECO:0007669"/>
    <property type="project" value="TreeGrafter"/>
</dbReference>
<dbReference type="Pfam" id="PF04406">
    <property type="entry name" value="TP6A_N"/>
    <property type="match status" value="1"/>
</dbReference>
<protein>
    <recommendedName>
        <fullName evidence="4">DNA topoisomerase (ATP-hydrolyzing)</fullName>
        <ecNumber evidence="4">5.6.2.2</ecNumber>
    </recommendedName>
</protein>
<evidence type="ECO:0000256" key="6">
    <source>
        <dbReference type="ARBA" id="ARBA00022842"/>
    </source>
</evidence>
<dbReference type="PANTHER" id="PTHR10848">
    <property type="entry name" value="MEIOTIC RECOMBINATION PROTEIN SPO11"/>
    <property type="match status" value="1"/>
</dbReference>
<evidence type="ECO:0000259" key="11">
    <source>
        <dbReference type="Pfam" id="PF04406"/>
    </source>
</evidence>
<dbReference type="PANTHER" id="PTHR10848:SF0">
    <property type="entry name" value="MEIOTIC RECOMBINATION PROTEIN SPO11"/>
    <property type="match status" value="1"/>
</dbReference>
<keyword evidence="14" id="KW-1185">Reference proteome</keyword>
<evidence type="ECO:0000256" key="5">
    <source>
        <dbReference type="ARBA" id="ARBA00022723"/>
    </source>
</evidence>
<dbReference type="Gene3D" id="3.40.1360.10">
    <property type="match status" value="1"/>
</dbReference>
<evidence type="ECO:0000313" key="13">
    <source>
        <dbReference type="EMBL" id="KAJ6034725.1"/>
    </source>
</evidence>
<keyword evidence="8 10" id="KW-0238">DNA-binding</keyword>
<comment type="catalytic activity">
    <reaction evidence="1 10">
        <text>ATP-dependent breakage, passage and rejoining of double-stranded DNA.</text>
        <dbReference type="EC" id="5.6.2.2"/>
    </reaction>
</comment>
<dbReference type="AlphaFoldDB" id="A0AAD6I7M1"/>
<dbReference type="InterPro" id="IPR002815">
    <property type="entry name" value="Spo11/TopoVI_A"/>
</dbReference>
<dbReference type="GO" id="GO:0000706">
    <property type="term" value="P:meiotic DNA double-strand break processing"/>
    <property type="evidence" value="ECO:0007669"/>
    <property type="project" value="TreeGrafter"/>
</dbReference>
<comment type="similarity">
    <text evidence="3 10">Belongs to the TOP6A family.</text>
</comment>
<name>A0AAD6I7M1_PENCN</name>
<dbReference type="GO" id="GO:0003918">
    <property type="term" value="F:DNA topoisomerase type II (double strand cut, ATP-hydrolyzing) activity"/>
    <property type="evidence" value="ECO:0007669"/>
    <property type="project" value="UniProtKB-UniRule"/>
</dbReference>
<dbReference type="InterPro" id="IPR013049">
    <property type="entry name" value="Spo11/TopoVI_A_N"/>
</dbReference>
<dbReference type="PROSITE" id="PS52041">
    <property type="entry name" value="TOPO_IIB"/>
    <property type="match status" value="1"/>
</dbReference>
<dbReference type="Proteomes" id="UP001219568">
    <property type="component" value="Unassembled WGS sequence"/>
</dbReference>
<dbReference type="InterPro" id="IPR036078">
    <property type="entry name" value="Spo11/TopoVI_A_sf"/>
</dbReference>
<evidence type="ECO:0000256" key="8">
    <source>
        <dbReference type="ARBA" id="ARBA00023125"/>
    </source>
</evidence>
<comment type="cofactor">
    <cofactor evidence="2">
        <name>Mg(2+)</name>
        <dbReference type="ChEBI" id="CHEBI:18420"/>
    </cofactor>
</comment>
<keyword evidence="5" id="KW-0479">Metal-binding</keyword>
<keyword evidence="7 10" id="KW-0799">Topoisomerase</keyword>
<dbReference type="GO" id="GO:0005524">
    <property type="term" value="F:ATP binding"/>
    <property type="evidence" value="ECO:0007669"/>
    <property type="project" value="InterPro"/>
</dbReference>
<feature type="domain" description="Topoisomerase 6 subunit A/Spo11 TOPRIM" evidence="12">
    <location>
        <begin position="199"/>
        <end position="368"/>
    </location>
</feature>
<dbReference type="GO" id="GO:0003677">
    <property type="term" value="F:DNA binding"/>
    <property type="evidence" value="ECO:0007669"/>
    <property type="project" value="UniProtKB-UniRule"/>
</dbReference>
<evidence type="ECO:0000256" key="4">
    <source>
        <dbReference type="ARBA" id="ARBA00012895"/>
    </source>
</evidence>
<evidence type="ECO:0000256" key="10">
    <source>
        <dbReference type="PROSITE-ProRule" id="PRU01385"/>
    </source>
</evidence>
<accession>A0AAD6I7M1</accession>
<dbReference type="Pfam" id="PF21180">
    <property type="entry name" value="TOP6A-Spo11_Toprim"/>
    <property type="match status" value="1"/>
</dbReference>
<dbReference type="FunFam" id="3.40.1360.10:FF:000018">
    <property type="entry name" value="Type II DNA topoisomerase VI subunit A"/>
    <property type="match status" value="1"/>
</dbReference>
<evidence type="ECO:0000256" key="1">
    <source>
        <dbReference type="ARBA" id="ARBA00000185"/>
    </source>
</evidence>
<dbReference type="InterPro" id="IPR036388">
    <property type="entry name" value="WH-like_DNA-bd_sf"/>
</dbReference>
<proteinExistence type="inferred from homology"/>
<dbReference type="GO" id="GO:0000228">
    <property type="term" value="C:nuclear chromosome"/>
    <property type="evidence" value="ECO:0007669"/>
    <property type="project" value="TreeGrafter"/>
</dbReference>
<organism evidence="13 14">
    <name type="scientific">Penicillium canescens</name>
    <dbReference type="NCBI Taxonomy" id="5083"/>
    <lineage>
        <taxon>Eukaryota</taxon>
        <taxon>Fungi</taxon>
        <taxon>Dikarya</taxon>
        <taxon>Ascomycota</taxon>
        <taxon>Pezizomycotina</taxon>
        <taxon>Eurotiomycetes</taxon>
        <taxon>Eurotiomycetidae</taxon>
        <taxon>Eurotiales</taxon>
        <taxon>Aspergillaceae</taxon>
        <taxon>Penicillium</taxon>
    </lineage>
</organism>
<reference evidence="13" key="2">
    <citation type="submission" date="2023-01" db="EMBL/GenBank/DDBJ databases">
        <authorList>
            <person name="Petersen C."/>
        </authorList>
    </citation>
    <scope>NUCLEOTIDE SEQUENCE</scope>
    <source>
        <strain evidence="13">IBT 15450</strain>
    </source>
</reference>
<evidence type="ECO:0000256" key="2">
    <source>
        <dbReference type="ARBA" id="ARBA00001946"/>
    </source>
</evidence>
<reference evidence="13" key="1">
    <citation type="journal article" date="2023" name="IMA Fungus">
        <title>Comparative genomic study of the Penicillium genus elucidates a diverse pangenome and 15 lateral gene transfer events.</title>
        <authorList>
            <person name="Petersen C."/>
            <person name="Sorensen T."/>
            <person name="Nielsen M.R."/>
            <person name="Sondergaard T.E."/>
            <person name="Sorensen J.L."/>
            <person name="Fitzpatrick D.A."/>
            <person name="Frisvad J.C."/>
            <person name="Nielsen K.L."/>
        </authorList>
    </citation>
    <scope>NUCLEOTIDE SEQUENCE</scope>
    <source>
        <strain evidence="13">IBT 15450</strain>
    </source>
</reference>
<dbReference type="CDD" id="cd00223">
    <property type="entry name" value="TOPRIM_TopoIIB_SPO"/>
    <property type="match status" value="1"/>
</dbReference>
<gene>
    <name evidence="13" type="ORF">N7460_008900</name>
</gene>
<keyword evidence="6" id="KW-0460">Magnesium</keyword>
<dbReference type="Gene3D" id="1.10.10.10">
    <property type="entry name" value="Winged helix-like DNA-binding domain superfamily/Winged helix DNA-binding domain"/>
    <property type="match status" value="1"/>
</dbReference>
<dbReference type="GO" id="GO:0007131">
    <property type="term" value="P:reciprocal meiotic recombination"/>
    <property type="evidence" value="ECO:0007669"/>
    <property type="project" value="TreeGrafter"/>
</dbReference>
<dbReference type="InterPro" id="IPR034136">
    <property type="entry name" value="TOPRIM_Topo6A/Spo11"/>
</dbReference>
<evidence type="ECO:0000313" key="14">
    <source>
        <dbReference type="Proteomes" id="UP001219568"/>
    </source>
</evidence>